<reference evidence="3" key="1">
    <citation type="submission" date="2021-02" db="EMBL/GenBank/DDBJ databases">
        <authorList>
            <person name="Dougan E. K."/>
            <person name="Rhodes N."/>
            <person name="Thang M."/>
            <person name="Chan C."/>
        </authorList>
    </citation>
    <scope>NUCLEOTIDE SEQUENCE</scope>
</reference>
<comment type="caution">
    <text evidence="3">The sequence shown here is derived from an EMBL/GenBank/DDBJ whole genome shotgun (WGS) entry which is preliminary data.</text>
</comment>
<dbReference type="Proteomes" id="UP000604046">
    <property type="component" value="Unassembled WGS sequence"/>
</dbReference>
<protein>
    <submittedName>
        <fullName evidence="3">HyuC protein</fullName>
    </submittedName>
</protein>
<keyword evidence="4" id="KW-1185">Reference proteome</keyword>
<dbReference type="EMBL" id="CAJNDS010000532">
    <property type="protein sequence ID" value="CAE7215973.1"/>
    <property type="molecule type" value="Genomic_DNA"/>
</dbReference>
<evidence type="ECO:0000313" key="3">
    <source>
        <dbReference type="EMBL" id="CAE7215973.1"/>
    </source>
</evidence>
<dbReference type="InterPro" id="IPR036264">
    <property type="entry name" value="Bact_exopeptidase_dim_dom"/>
</dbReference>
<evidence type="ECO:0000256" key="2">
    <source>
        <dbReference type="SAM" id="Coils"/>
    </source>
</evidence>
<dbReference type="CDD" id="cd03884">
    <property type="entry name" value="M20_bAS"/>
    <property type="match status" value="1"/>
</dbReference>
<name>A0A812JXQ1_9DINO</name>
<evidence type="ECO:0000256" key="1">
    <source>
        <dbReference type="ARBA" id="ARBA00022801"/>
    </source>
</evidence>
<dbReference type="GO" id="GO:0016813">
    <property type="term" value="F:hydrolase activity, acting on carbon-nitrogen (but not peptide) bonds, in linear amidines"/>
    <property type="evidence" value="ECO:0007669"/>
    <property type="project" value="InterPro"/>
</dbReference>
<dbReference type="Pfam" id="PF01546">
    <property type="entry name" value="Peptidase_M20"/>
    <property type="match status" value="1"/>
</dbReference>
<dbReference type="PANTHER" id="PTHR32494">
    <property type="entry name" value="ALLANTOATE DEIMINASE-RELATED"/>
    <property type="match status" value="1"/>
</dbReference>
<dbReference type="AlphaFoldDB" id="A0A812JXQ1"/>
<organism evidence="3 4">
    <name type="scientific">Symbiodinium natans</name>
    <dbReference type="NCBI Taxonomy" id="878477"/>
    <lineage>
        <taxon>Eukaryota</taxon>
        <taxon>Sar</taxon>
        <taxon>Alveolata</taxon>
        <taxon>Dinophyceae</taxon>
        <taxon>Suessiales</taxon>
        <taxon>Symbiodiniaceae</taxon>
        <taxon>Symbiodinium</taxon>
    </lineage>
</organism>
<dbReference type="Gene3D" id="3.30.70.360">
    <property type="match status" value="1"/>
</dbReference>
<dbReference type="PANTHER" id="PTHR32494:SF5">
    <property type="entry name" value="ALLANTOATE AMIDOHYDROLASE"/>
    <property type="match status" value="1"/>
</dbReference>
<dbReference type="Gene3D" id="3.40.630.10">
    <property type="entry name" value="Zn peptidases"/>
    <property type="match status" value="1"/>
</dbReference>
<proteinExistence type="predicted"/>
<dbReference type="OrthoDB" id="10068249at2759"/>
<dbReference type="NCBIfam" id="TIGR01879">
    <property type="entry name" value="hydantase"/>
    <property type="match status" value="1"/>
</dbReference>
<sequence>MRELGLSVTVDRIGNIFGVRPGKREGPPVMSGSHIDTVGTGGLYDGNLGVLAALEVAAVLNDANLQTEHPFCEGVRFQPDMMGSTCFQGGLPLETALAIEGIDGKTVGDELTRIGYAGDQEVGFPVKAFMELHIEQGPVLEEEGIRIGCVTGVQGISWQELTITGVSNHAGTTPMRLRKDAGYAAMAIATGVRQIAKDMGGNQVSTVGSLTLHPNLISVVANKAVMTIDLRNTDEALLQEAEQRTQDLIQRVTEAEGVSYSTRSLARFKPANFEPAMIDMVEAVATEMGFSNRRMPSGAGHDAGLICLNAPTSMVFTPSVRGISHNIEEYTHPEDIEAGANVLLQCLLRLLTSP</sequence>
<feature type="coiled-coil region" evidence="2">
    <location>
        <begin position="231"/>
        <end position="258"/>
    </location>
</feature>
<accession>A0A812JXQ1</accession>
<gene>
    <name evidence="3" type="primary">hyuC</name>
    <name evidence="3" type="ORF">SNAT2548_LOCUS7593</name>
</gene>
<evidence type="ECO:0000313" key="4">
    <source>
        <dbReference type="Proteomes" id="UP000604046"/>
    </source>
</evidence>
<dbReference type="SUPFAM" id="SSF55031">
    <property type="entry name" value="Bacterial exopeptidase dimerisation domain"/>
    <property type="match status" value="1"/>
</dbReference>
<keyword evidence="1" id="KW-0378">Hydrolase</keyword>
<dbReference type="InterPro" id="IPR010158">
    <property type="entry name" value="Amidase_Cbmase"/>
</dbReference>
<dbReference type="SUPFAM" id="SSF53187">
    <property type="entry name" value="Zn-dependent exopeptidases"/>
    <property type="match status" value="1"/>
</dbReference>
<keyword evidence="2" id="KW-0175">Coiled coil</keyword>
<dbReference type="InterPro" id="IPR002933">
    <property type="entry name" value="Peptidase_M20"/>
</dbReference>